<dbReference type="PANTHER" id="PTHR12993">
    <property type="entry name" value="N-ACETYLGLUCOSAMINYL-PHOSPHATIDYLINOSITOL DE-N-ACETYLASE-RELATED"/>
    <property type="match status" value="1"/>
</dbReference>
<dbReference type="EC" id="3.5.1.89" evidence="2"/>
<dbReference type="GO" id="GO:0006506">
    <property type="term" value="P:GPI anchor biosynthetic process"/>
    <property type="evidence" value="ECO:0007669"/>
    <property type="project" value="UniProtKB-UniPathway"/>
</dbReference>
<keyword evidence="4" id="KW-1185">Reference proteome</keyword>
<dbReference type="GO" id="GO:0005783">
    <property type="term" value="C:endoplasmic reticulum"/>
    <property type="evidence" value="ECO:0007669"/>
    <property type="project" value="TreeGrafter"/>
</dbReference>
<dbReference type="AlphaFoldDB" id="A0A6V8HET1"/>
<evidence type="ECO:0000313" key="3">
    <source>
        <dbReference type="EMBL" id="GAM39841.1"/>
    </source>
</evidence>
<dbReference type="PANTHER" id="PTHR12993:SF11">
    <property type="entry name" value="N-ACETYLGLUCOSAMINYL-PHOSPHATIDYLINOSITOL DE-N-ACETYLASE"/>
    <property type="match status" value="1"/>
</dbReference>
<evidence type="ECO:0000256" key="1">
    <source>
        <dbReference type="ARBA" id="ARBA00006066"/>
    </source>
</evidence>
<dbReference type="EMBL" id="DF933830">
    <property type="protein sequence ID" value="GAM39841.1"/>
    <property type="molecule type" value="Genomic_DNA"/>
</dbReference>
<dbReference type="InterPro" id="IPR024078">
    <property type="entry name" value="LmbE-like_dom_sf"/>
</dbReference>
<protein>
    <recommendedName>
        <fullName evidence="2">N-acetylglucosaminylphosphatidylinositol deacetylase</fullName>
        <ecNumber evidence="2">3.5.1.89</ecNumber>
    </recommendedName>
</protein>
<organism evidence="3 4">
    <name type="scientific">Talaromyces pinophilus</name>
    <name type="common">Penicillium pinophilum</name>
    <dbReference type="NCBI Taxonomy" id="128442"/>
    <lineage>
        <taxon>Eukaryota</taxon>
        <taxon>Fungi</taxon>
        <taxon>Dikarya</taxon>
        <taxon>Ascomycota</taxon>
        <taxon>Pezizomycotina</taxon>
        <taxon>Eurotiomycetes</taxon>
        <taxon>Eurotiomycetidae</taxon>
        <taxon>Eurotiales</taxon>
        <taxon>Trichocomaceae</taxon>
        <taxon>Talaromyces</taxon>
        <taxon>Talaromyces sect. Talaromyces</taxon>
    </lineage>
</organism>
<dbReference type="GO" id="GO:0000225">
    <property type="term" value="F:N-acetylglucosaminylphosphatidylinositol deacetylase activity"/>
    <property type="evidence" value="ECO:0007669"/>
    <property type="project" value="UniProtKB-EC"/>
</dbReference>
<dbReference type="Proteomes" id="UP000053095">
    <property type="component" value="Unassembled WGS sequence"/>
</dbReference>
<comment type="caution">
    <text evidence="3">The sequence shown here is derived from an EMBL/GenBank/DDBJ whole genome shotgun (WGS) entry which is preliminary data.</text>
</comment>
<name>A0A6V8HET1_TALPI</name>
<evidence type="ECO:0000256" key="2">
    <source>
        <dbReference type="ARBA" id="ARBA00012176"/>
    </source>
</evidence>
<dbReference type="UniPathway" id="UPA00196"/>
<dbReference type="InterPro" id="IPR003737">
    <property type="entry name" value="GlcNAc_PI_deacetylase-related"/>
</dbReference>
<dbReference type="SUPFAM" id="SSF102588">
    <property type="entry name" value="LmbE-like"/>
    <property type="match status" value="1"/>
</dbReference>
<gene>
    <name evidence="3" type="ORF">TCE0_034f11710</name>
</gene>
<comment type="similarity">
    <text evidence="1">Belongs to the PIGL family.</text>
</comment>
<sequence length="208" mass="23705">MVENPEKHNLETKLSCTESYSIPSRNCLILQNKDLLESSKNWDESVIQRILERHISKWEIDLIITFDAAAFNDAHHRAVSNAVQRYASLHIEHRNPAAYAVQTTSALRRYLSLMDLVTTSLPFGLRILEAMVWRVPEGYHTSFDGKGVVVASPKDGDVYGDKALIVTDWSGHLRARAALAKHASAYSWDRALCASLSRYMWFNDLRRM</sequence>
<evidence type="ECO:0000313" key="4">
    <source>
        <dbReference type="Proteomes" id="UP000053095"/>
    </source>
</evidence>
<accession>A0A6V8HET1</accession>
<dbReference type="GO" id="GO:0016020">
    <property type="term" value="C:membrane"/>
    <property type="evidence" value="ECO:0007669"/>
    <property type="project" value="GOC"/>
</dbReference>
<reference evidence="4" key="1">
    <citation type="journal article" date="2015" name="Genome Announc.">
        <title>Draft genome sequence of Talaromyces cellulolyticus strain Y-94, a source of lignocellulosic biomass-degrading enzymes.</title>
        <authorList>
            <person name="Fujii T."/>
            <person name="Koike H."/>
            <person name="Sawayama S."/>
            <person name="Yano S."/>
            <person name="Inoue H."/>
        </authorList>
    </citation>
    <scope>NUCLEOTIDE SEQUENCE [LARGE SCALE GENOMIC DNA]</scope>
    <source>
        <strain evidence="4">Y-94</strain>
    </source>
</reference>
<proteinExistence type="inferred from homology"/>
<dbReference type="Gene3D" id="3.40.50.10320">
    <property type="entry name" value="LmbE-like"/>
    <property type="match status" value="1"/>
</dbReference>